<protein>
    <recommendedName>
        <fullName evidence="4">SusE outer membrane protein domain-containing protein</fullName>
    </recommendedName>
</protein>
<dbReference type="Gene3D" id="2.60.40.3620">
    <property type="match status" value="2"/>
</dbReference>
<proteinExistence type="predicted"/>
<name>A0ABW3JWQ8_9BACT</name>
<evidence type="ECO:0000313" key="3">
    <source>
        <dbReference type="Proteomes" id="UP001597112"/>
    </source>
</evidence>
<organism evidence="2 3">
    <name type="scientific">Ohtaekwangia kribbensis</name>
    <dbReference type="NCBI Taxonomy" id="688913"/>
    <lineage>
        <taxon>Bacteria</taxon>
        <taxon>Pseudomonadati</taxon>
        <taxon>Bacteroidota</taxon>
        <taxon>Cytophagia</taxon>
        <taxon>Cytophagales</taxon>
        <taxon>Fulvivirgaceae</taxon>
        <taxon>Ohtaekwangia</taxon>
    </lineage>
</organism>
<keyword evidence="3" id="KW-1185">Reference proteome</keyword>
<feature type="chain" id="PRO_5045772177" description="SusE outer membrane protein domain-containing protein" evidence="1">
    <location>
        <begin position="22"/>
        <end position="539"/>
    </location>
</feature>
<reference evidence="3" key="1">
    <citation type="journal article" date="2019" name="Int. J. Syst. Evol. Microbiol.">
        <title>The Global Catalogue of Microorganisms (GCM) 10K type strain sequencing project: providing services to taxonomists for standard genome sequencing and annotation.</title>
        <authorList>
            <consortium name="The Broad Institute Genomics Platform"/>
            <consortium name="The Broad Institute Genome Sequencing Center for Infectious Disease"/>
            <person name="Wu L."/>
            <person name="Ma J."/>
        </authorList>
    </citation>
    <scope>NUCLEOTIDE SEQUENCE [LARGE SCALE GENOMIC DNA]</scope>
    <source>
        <strain evidence="3">CCUG 58938</strain>
    </source>
</reference>
<evidence type="ECO:0000256" key="1">
    <source>
        <dbReference type="SAM" id="SignalP"/>
    </source>
</evidence>
<dbReference type="RefSeq" id="WP_377573897.1">
    <property type="nucleotide sequence ID" value="NZ_JBHTKA010000001.1"/>
</dbReference>
<accession>A0ABW3JWQ8</accession>
<dbReference type="EMBL" id="JBHTKA010000001">
    <property type="protein sequence ID" value="MFD0997988.1"/>
    <property type="molecule type" value="Genomic_DNA"/>
</dbReference>
<dbReference type="Proteomes" id="UP001597112">
    <property type="component" value="Unassembled WGS sequence"/>
</dbReference>
<comment type="caution">
    <text evidence="2">The sequence shown here is derived from an EMBL/GenBank/DDBJ whole genome shotgun (WGS) entry which is preliminary data.</text>
</comment>
<keyword evidence="1" id="KW-0732">Signal</keyword>
<evidence type="ECO:0008006" key="4">
    <source>
        <dbReference type="Google" id="ProtNLM"/>
    </source>
</evidence>
<feature type="signal peptide" evidence="1">
    <location>
        <begin position="1"/>
        <end position="21"/>
    </location>
</feature>
<sequence length="539" mass="59595">MKKLYIYFLIASMLVQLSACRDEVDVDNLMNFPPTILSVTPKTGVKTGDFDIKVILVDGISSPLNTATVTLKDADGNELASVTKTLSGVKDSVLIEGSSFNAESLPLGDYSISIVAKDSKNQESTQVSSFKIVNQLYLANFERMFIAGGFNGWSASELELVADNTWEIKNIDLQGGPWKLKNTEDWSDQDWGDTNCDGTMEPKGSNGDTNCDFSGAVNVRFNDETLKYTVLPAVNYATNLDGLYLLGTFNDFTGPQPQFKLVADYTWEVAEIRMQAGDAFRFSEGATFEGKNYGDNNLDGKAEEYGANIKLDNSYKDAYYKITFNDATRLYTITVVRYPFPSELYLVGGSTSISWEPGNSIPFRKTADGKFEIFAYLKVISGDGNGFKLLQTKDWPGDWGKGDEGKLLQEGEANITVAEDGFYRIMVDFTTGSYTITKTNWGVVGFARTGTDAGWNADTNMTFDGDWDSYTWRVTTHLYAGEYKFRANGTWAINFGDNGRDGKLELDAGTNMIIASEGDYVVEMILDPVNGYTYTVTPQ</sequence>
<gene>
    <name evidence="2" type="ORF">ACFQ21_01680</name>
</gene>
<evidence type="ECO:0000313" key="2">
    <source>
        <dbReference type="EMBL" id="MFD0997988.1"/>
    </source>
</evidence>